<accession>A0A0N0VI44</accession>
<keyword evidence="3" id="KW-1185">Reference proteome</keyword>
<gene>
    <name evidence="2" type="ORF">ABB37_00684</name>
</gene>
<feature type="region of interest" description="Disordered" evidence="1">
    <location>
        <begin position="217"/>
        <end position="236"/>
    </location>
</feature>
<dbReference type="AlphaFoldDB" id="A0A0N0VI44"/>
<proteinExistence type="predicted"/>
<dbReference type="Proteomes" id="UP000037923">
    <property type="component" value="Unassembled WGS sequence"/>
</dbReference>
<evidence type="ECO:0000313" key="3">
    <source>
        <dbReference type="Proteomes" id="UP000037923"/>
    </source>
</evidence>
<name>A0A0N0VI44_LEPPY</name>
<feature type="region of interest" description="Disordered" evidence="1">
    <location>
        <begin position="47"/>
        <end position="80"/>
    </location>
</feature>
<dbReference type="OMA" id="YNPFERH"/>
<comment type="caution">
    <text evidence="2">The sequence shown here is derived from an EMBL/GenBank/DDBJ whole genome shotgun (WGS) entry which is preliminary data.</text>
</comment>
<evidence type="ECO:0000313" key="2">
    <source>
        <dbReference type="EMBL" id="KPA86544.1"/>
    </source>
</evidence>
<protein>
    <submittedName>
        <fullName evidence="2">Uncharacterized protein</fullName>
    </submittedName>
</protein>
<feature type="compositionally biased region" description="Polar residues" evidence="1">
    <location>
        <begin position="61"/>
        <end position="80"/>
    </location>
</feature>
<reference evidence="2 3" key="1">
    <citation type="submission" date="2015-07" db="EMBL/GenBank/DDBJ databases">
        <title>High-quality genome of monoxenous trypanosomatid Leptomonas pyrrhocoris.</title>
        <authorList>
            <person name="Flegontov P."/>
            <person name="Butenko A."/>
            <person name="Firsov S."/>
            <person name="Vlcek C."/>
            <person name="Logacheva M.D."/>
            <person name="Field M."/>
            <person name="Filatov D."/>
            <person name="Flegontova O."/>
            <person name="Gerasimov E."/>
            <person name="Jackson A.P."/>
            <person name="Kelly S."/>
            <person name="Opperdoes F."/>
            <person name="O'Reilly A."/>
            <person name="Votypka J."/>
            <person name="Yurchenko V."/>
            <person name="Lukes J."/>
        </authorList>
    </citation>
    <scope>NUCLEOTIDE SEQUENCE [LARGE SCALE GENOMIC DNA]</scope>
    <source>
        <strain evidence="2">H10</strain>
    </source>
</reference>
<dbReference type="GeneID" id="26900981"/>
<organism evidence="2 3">
    <name type="scientific">Leptomonas pyrrhocoris</name>
    <name type="common">Firebug parasite</name>
    <dbReference type="NCBI Taxonomy" id="157538"/>
    <lineage>
        <taxon>Eukaryota</taxon>
        <taxon>Discoba</taxon>
        <taxon>Euglenozoa</taxon>
        <taxon>Kinetoplastea</taxon>
        <taxon>Metakinetoplastina</taxon>
        <taxon>Trypanosomatida</taxon>
        <taxon>Trypanosomatidae</taxon>
        <taxon>Leishmaniinae</taxon>
        <taxon>Leptomonas</taxon>
    </lineage>
</organism>
<dbReference type="OrthoDB" id="263508at2759"/>
<evidence type="ECO:0000256" key="1">
    <source>
        <dbReference type="SAM" id="MobiDB-lite"/>
    </source>
</evidence>
<sequence length="236" mass="26080">MSASSVDLTAPEAYALWGERIHCLFAAPPSFIDATVDYNPFERHACSVPLPPPSPQHDESPSSGEGSRADATSDSTPSGSSRFFDESLYPLCFYARLLQSSKMPNLAAPASVNATGHKEEDGLCTEQQIQHLLVDDDELARRLAGRLRARNREQIVHLQRQRAFESGSLVSAFCDPKVEQQQALLHSELTEFLLSVRAENKAAVALRRQLQRSRMVRETGHDAGLPSTAFIPRDEH</sequence>
<dbReference type="EMBL" id="LGTL01000001">
    <property type="protein sequence ID" value="KPA86544.1"/>
    <property type="molecule type" value="Genomic_DNA"/>
</dbReference>
<dbReference type="VEuPathDB" id="TriTrypDB:LpyrH10_01_6840"/>
<dbReference type="RefSeq" id="XP_015664983.1">
    <property type="nucleotide sequence ID" value="XM_015796975.1"/>
</dbReference>